<dbReference type="PANTHER" id="PTHR30614">
    <property type="entry name" value="MEMBRANE COMPONENT OF AMINO ACID ABC TRANSPORTER"/>
    <property type="match status" value="1"/>
</dbReference>
<evidence type="ECO:0000256" key="3">
    <source>
        <dbReference type="ARBA" id="ARBA00022448"/>
    </source>
</evidence>
<keyword evidence="6" id="KW-0029">Amino-acid transport</keyword>
<dbReference type="AlphaFoldDB" id="A0A5E7ATY3"/>
<keyword evidence="4" id="KW-1003">Cell membrane</keyword>
<feature type="transmembrane region" description="Helical" evidence="9">
    <location>
        <begin position="199"/>
        <end position="221"/>
    </location>
</feature>
<dbReference type="CDD" id="cd06261">
    <property type="entry name" value="TM_PBP2"/>
    <property type="match status" value="1"/>
</dbReference>
<keyword evidence="7 9" id="KW-1133">Transmembrane helix</keyword>
<dbReference type="SUPFAM" id="SSF161098">
    <property type="entry name" value="MetI-like"/>
    <property type="match status" value="1"/>
</dbReference>
<dbReference type="InterPro" id="IPR035906">
    <property type="entry name" value="MetI-like_sf"/>
</dbReference>
<dbReference type="EMBL" id="CABVHY010000004">
    <property type="protein sequence ID" value="VVN80067.1"/>
    <property type="molecule type" value="Genomic_DNA"/>
</dbReference>
<keyword evidence="3 9" id="KW-0813">Transport</keyword>
<gene>
    <name evidence="11" type="ORF">PS723_01016</name>
</gene>
<comment type="subcellular location">
    <subcellularLocation>
        <location evidence="1">Cell inner membrane</location>
        <topology evidence="1">Multi-pass membrane protein</topology>
    </subcellularLocation>
    <subcellularLocation>
        <location evidence="9">Cell membrane</location>
        <topology evidence="9">Multi-pass membrane protein</topology>
    </subcellularLocation>
</comment>
<evidence type="ECO:0000256" key="7">
    <source>
        <dbReference type="ARBA" id="ARBA00022989"/>
    </source>
</evidence>
<organism evidence="11 12">
    <name type="scientific">Pseudomonas fluorescens</name>
    <dbReference type="NCBI Taxonomy" id="294"/>
    <lineage>
        <taxon>Bacteria</taxon>
        <taxon>Pseudomonadati</taxon>
        <taxon>Pseudomonadota</taxon>
        <taxon>Gammaproteobacteria</taxon>
        <taxon>Pseudomonadales</taxon>
        <taxon>Pseudomonadaceae</taxon>
        <taxon>Pseudomonas</taxon>
    </lineage>
</organism>
<feature type="transmembrane region" description="Helical" evidence="9">
    <location>
        <begin position="6"/>
        <end position="27"/>
    </location>
</feature>
<comment type="similarity">
    <text evidence="2">Belongs to the binding-protein-dependent transport system permease family. HisMQ subfamily.</text>
</comment>
<protein>
    <recommendedName>
        <fullName evidence="10">ABC transmembrane type-1 domain-containing protein</fullName>
    </recommendedName>
</protein>
<sequence length="266" mass="28833">MNGSIRYSGLGFFGVIALIAGIFYCAYGKDSAEAFQVLVSRSSLLLTGAANFESMGGGFTANILISLCAMAISTVLGVLLGSGMTSHNAVIRAPCVVLMNIMRNSPWLVVLYAMLYLIPFRISVGGVEFWVSPFFKAVVGLSVPVTAYMAEVFRNGIQTIPSGQWESALSLGYRRGAILRRIVLPQAFPQMLPNIMTTYAMLFIGTSLVVITGTSDVLSIAKTVIASDGDRFATAIYLYILLIFFSFCYPISVASRALESHLRRNR</sequence>
<accession>A0A5E7ATY3</accession>
<evidence type="ECO:0000313" key="11">
    <source>
        <dbReference type="EMBL" id="VVN80067.1"/>
    </source>
</evidence>
<dbReference type="RefSeq" id="WP_150802587.1">
    <property type="nucleotide sequence ID" value="NZ_CABVHY010000004.1"/>
</dbReference>
<feature type="transmembrane region" description="Helical" evidence="9">
    <location>
        <begin position="105"/>
        <end position="124"/>
    </location>
</feature>
<proteinExistence type="inferred from homology"/>
<evidence type="ECO:0000256" key="1">
    <source>
        <dbReference type="ARBA" id="ARBA00004429"/>
    </source>
</evidence>
<evidence type="ECO:0000256" key="2">
    <source>
        <dbReference type="ARBA" id="ARBA00010072"/>
    </source>
</evidence>
<dbReference type="PANTHER" id="PTHR30614:SF0">
    <property type="entry name" value="L-CYSTINE TRANSPORT SYSTEM PERMEASE PROTEIN TCYL"/>
    <property type="match status" value="1"/>
</dbReference>
<dbReference type="GO" id="GO:0022857">
    <property type="term" value="F:transmembrane transporter activity"/>
    <property type="evidence" value="ECO:0007669"/>
    <property type="project" value="InterPro"/>
</dbReference>
<evidence type="ECO:0000259" key="10">
    <source>
        <dbReference type="PROSITE" id="PS50928"/>
    </source>
</evidence>
<dbReference type="InterPro" id="IPR043429">
    <property type="entry name" value="ArtM/GltK/GlnP/TcyL/YhdX-like"/>
</dbReference>
<keyword evidence="8 9" id="KW-0472">Membrane</keyword>
<evidence type="ECO:0000256" key="8">
    <source>
        <dbReference type="ARBA" id="ARBA00023136"/>
    </source>
</evidence>
<evidence type="ECO:0000256" key="4">
    <source>
        <dbReference type="ARBA" id="ARBA00022475"/>
    </source>
</evidence>
<feature type="domain" description="ABC transmembrane type-1" evidence="10">
    <location>
        <begin position="59"/>
        <end position="249"/>
    </location>
</feature>
<evidence type="ECO:0000256" key="9">
    <source>
        <dbReference type="RuleBase" id="RU363032"/>
    </source>
</evidence>
<evidence type="ECO:0000256" key="5">
    <source>
        <dbReference type="ARBA" id="ARBA00022692"/>
    </source>
</evidence>
<dbReference type="InterPro" id="IPR010065">
    <property type="entry name" value="AA_ABC_transptr_permease_3TM"/>
</dbReference>
<evidence type="ECO:0000256" key="6">
    <source>
        <dbReference type="ARBA" id="ARBA00022970"/>
    </source>
</evidence>
<dbReference type="InterPro" id="IPR000515">
    <property type="entry name" value="MetI-like"/>
</dbReference>
<dbReference type="PROSITE" id="PS50928">
    <property type="entry name" value="ABC_TM1"/>
    <property type="match status" value="1"/>
</dbReference>
<name>A0A5E7ATY3_PSEFL</name>
<dbReference type="Proteomes" id="UP000379480">
    <property type="component" value="Unassembled WGS sequence"/>
</dbReference>
<keyword evidence="5 9" id="KW-0812">Transmembrane</keyword>
<dbReference type="GO" id="GO:0043190">
    <property type="term" value="C:ATP-binding cassette (ABC) transporter complex"/>
    <property type="evidence" value="ECO:0007669"/>
    <property type="project" value="InterPro"/>
</dbReference>
<evidence type="ECO:0000313" key="12">
    <source>
        <dbReference type="Proteomes" id="UP000379480"/>
    </source>
</evidence>
<dbReference type="NCBIfam" id="TIGR01726">
    <property type="entry name" value="HEQRo_perm_3TM"/>
    <property type="match status" value="1"/>
</dbReference>
<reference evidence="11 12" key="1">
    <citation type="submission" date="2019-09" db="EMBL/GenBank/DDBJ databases">
        <authorList>
            <person name="Chandra G."/>
            <person name="Truman W A."/>
        </authorList>
    </citation>
    <scope>NUCLEOTIDE SEQUENCE [LARGE SCALE GENOMIC DNA]</scope>
    <source>
        <strain evidence="11">PS723</strain>
    </source>
</reference>
<dbReference type="Gene3D" id="1.10.3720.10">
    <property type="entry name" value="MetI-like"/>
    <property type="match status" value="1"/>
</dbReference>
<dbReference type="OrthoDB" id="9809799at2"/>
<dbReference type="Pfam" id="PF00528">
    <property type="entry name" value="BPD_transp_1"/>
    <property type="match status" value="1"/>
</dbReference>
<dbReference type="GO" id="GO:0006865">
    <property type="term" value="P:amino acid transport"/>
    <property type="evidence" value="ECO:0007669"/>
    <property type="project" value="UniProtKB-KW"/>
</dbReference>
<feature type="transmembrane region" description="Helical" evidence="9">
    <location>
        <begin position="236"/>
        <end position="258"/>
    </location>
</feature>
<feature type="transmembrane region" description="Helical" evidence="9">
    <location>
        <begin position="64"/>
        <end position="84"/>
    </location>
</feature>
<feature type="transmembrane region" description="Helical" evidence="9">
    <location>
        <begin position="130"/>
        <end position="150"/>
    </location>
</feature>